<evidence type="ECO:0000256" key="4">
    <source>
        <dbReference type="ARBA" id="ARBA00022989"/>
    </source>
</evidence>
<dbReference type="Gene3D" id="1.10.287.70">
    <property type="match status" value="1"/>
</dbReference>
<dbReference type="PANTHER" id="PTHR45638:SF11">
    <property type="entry name" value="CYCLIC NUCLEOTIDE-GATED CATION CHANNEL SUBUNIT A"/>
    <property type="match status" value="1"/>
</dbReference>
<dbReference type="GO" id="GO:0005221">
    <property type="term" value="F:intracellularly cyclic nucleotide-activated monoatomic cation channel activity"/>
    <property type="evidence" value="ECO:0007669"/>
    <property type="project" value="InterPro"/>
</dbReference>
<name>A0AAU9JM89_9CILI</name>
<dbReference type="InterPro" id="IPR018490">
    <property type="entry name" value="cNMP-bd_dom_sf"/>
</dbReference>
<keyword evidence="2" id="KW-0813">Transport</keyword>
<dbReference type="InterPro" id="IPR014710">
    <property type="entry name" value="RmlC-like_jellyroll"/>
</dbReference>
<dbReference type="InterPro" id="IPR050866">
    <property type="entry name" value="CNG_cation_channel"/>
</dbReference>
<dbReference type="EMBL" id="CAJZBQ010000038">
    <property type="protein sequence ID" value="CAG9325320.1"/>
    <property type="molecule type" value="Genomic_DNA"/>
</dbReference>
<evidence type="ECO:0000256" key="6">
    <source>
        <dbReference type="ARBA" id="ARBA00023136"/>
    </source>
</evidence>
<dbReference type="PRINTS" id="PR01463">
    <property type="entry name" value="EAGCHANLFMLY"/>
</dbReference>
<dbReference type="PROSITE" id="PS00889">
    <property type="entry name" value="CNMP_BINDING_2"/>
    <property type="match status" value="1"/>
</dbReference>
<evidence type="ECO:0000256" key="7">
    <source>
        <dbReference type="ARBA" id="ARBA00023286"/>
    </source>
</evidence>
<feature type="transmembrane region" description="Helical" evidence="9">
    <location>
        <begin position="281"/>
        <end position="301"/>
    </location>
</feature>
<dbReference type="GO" id="GO:0005249">
    <property type="term" value="F:voltage-gated potassium channel activity"/>
    <property type="evidence" value="ECO:0007669"/>
    <property type="project" value="InterPro"/>
</dbReference>
<evidence type="ECO:0000313" key="12">
    <source>
        <dbReference type="Proteomes" id="UP001162131"/>
    </source>
</evidence>
<proteinExistence type="predicted"/>
<dbReference type="SUPFAM" id="SSF51206">
    <property type="entry name" value="cAMP-binding domain-like"/>
    <property type="match status" value="2"/>
</dbReference>
<feature type="domain" description="Cyclic nucleotide-binding" evidence="10">
    <location>
        <begin position="518"/>
        <end position="585"/>
    </location>
</feature>
<dbReference type="AlphaFoldDB" id="A0AAU9JM89"/>
<dbReference type="InterPro" id="IPR018488">
    <property type="entry name" value="cNMP-bd_CS"/>
</dbReference>
<evidence type="ECO:0000256" key="1">
    <source>
        <dbReference type="ARBA" id="ARBA00004141"/>
    </source>
</evidence>
<keyword evidence="3 9" id="KW-0812">Transmembrane</keyword>
<dbReference type="SMART" id="SM00100">
    <property type="entry name" value="cNMP"/>
    <property type="match status" value="2"/>
</dbReference>
<keyword evidence="8" id="KW-0407">Ion channel</keyword>
<dbReference type="InterPro" id="IPR000595">
    <property type="entry name" value="cNMP-bd_dom"/>
</dbReference>
<keyword evidence="4 9" id="KW-1133">Transmembrane helix</keyword>
<dbReference type="CDD" id="cd00038">
    <property type="entry name" value="CAP_ED"/>
    <property type="match status" value="2"/>
</dbReference>
<dbReference type="InterPro" id="IPR003938">
    <property type="entry name" value="K_chnl_volt-dep_EAG/ELK/ERG"/>
</dbReference>
<evidence type="ECO:0000313" key="11">
    <source>
        <dbReference type="EMBL" id="CAG9325320.1"/>
    </source>
</evidence>
<keyword evidence="6 9" id="KW-0472">Membrane</keyword>
<dbReference type="InterPro" id="IPR005821">
    <property type="entry name" value="Ion_trans_dom"/>
</dbReference>
<feature type="domain" description="Cyclic nucleotide-binding" evidence="10">
    <location>
        <begin position="381"/>
        <end position="484"/>
    </location>
</feature>
<evidence type="ECO:0000256" key="2">
    <source>
        <dbReference type="ARBA" id="ARBA00022448"/>
    </source>
</evidence>
<keyword evidence="7" id="KW-1071">Ligand-gated ion channel</keyword>
<feature type="transmembrane region" description="Helical" evidence="9">
    <location>
        <begin position="68"/>
        <end position="87"/>
    </location>
</feature>
<dbReference type="GO" id="GO:0044877">
    <property type="term" value="F:protein-containing complex binding"/>
    <property type="evidence" value="ECO:0007669"/>
    <property type="project" value="TreeGrafter"/>
</dbReference>
<dbReference type="Proteomes" id="UP001162131">
    <property type="component" value="Unassembled WGS sequence"/>
</dbReference>
<dbReference type="Pfam" id="PF00027">
    <property type="entry name" value="cNMP_binding"/>
    <property type="match status" value="1"/>
</dbReference>
<dbReference type="Gene3D" id="2.60.120.10">
    <property type="entry name" value="Jelly Rolls"/>
    <property type="match status" value="2"/>
</dbReference>
<evidence type="ECO:0000256" key="8">
    <source>
        <dbReference type="ARBA" id="ARBA00023303"/>
    </source>
</evidence>
<feature type="transmembrane region" description="Helical" evidence="9">
    <location>
        <begin position="251"/>
        <end position="269"/>
    </location>
</feature>
<comment type="caution">
    <text evidence="11">The sequence shown here is derived from an EMBL/GenBank/DDBJ whole genome shotgun (WGS) entry which is preliminary data.</text>
</comment>
<dbReference type="Gene3D" id="1.10.287.630">
    <property type="entry name" value="Helix hairpin bin"/>
    <property type="match status" value="1"/>
</dbReference>
<dbReference type="Pfam" id="PF00520">
    <property type="entry name" value="Ion_trans"/>
    <property type="match status" value="1"/>
</dbReference>
<dbReference type="PANTHER" id="PTHR45638">
    <property type="entry name" value="CYCLIC NUCLEOTIDE-GATED CATION CHANNEL SUBUNIT A"/>
    <property type="match status" value="1"/>
</dbReference>
<accession>A0AAU9JM89</accession>
<evidence type="ECO:0000256" key="3">
    <source>
        <dbReference type="ARBA" id="ARBA00022692"/>
    </source>
</evidence>
<feature type="transmembrane region" description="Helical" evidence="9">
    <location>
        <begin position="197"/>
        <end position="222"/>
    </location>
</feature>
<dbReference type="PROSITE" id="PS50042">
    <property type="entry name" value="CNMP_BINDING_3"/>
    <property type="match status" value="2"/>
</dbReference>
<comment type="subcellular location">
    <subcellularLocation>
        <location evidence="1">Membrane</location>
        <topology evidence="1">Multi-pass membrane protein</topology>
    </subcellularLocation>
</comment>
<reference evidence="11" key="1">
    <citation type="submission" date="2021-09" db="EMBL/GenBank/DDBJ databases">
        <authorList>
            <consortium name="AG Swart"/>
            <person name="Singh M."/>
            <person name="Singh A."/>
            <person name="Seah K."/>
            <person name="Emmerich C."/>
        </authorList>
    </citation>
    <scope>NUCLEOTIDE SEQUENCE</scope>
    <source>
        <strain evidence="11">ATCC30299</strain>
    </source>
</reference>
<sequence length="836" mass="96394">MKIAPSAVPGSEPTYFEEAPLVMSIKNKQATLVHNYESPTTYTTHRFIQVRPKCIFSIKGKPRICWDLFIIALALYNCIYLPFFVAFTPDRLWSGGIIAVNIIIDVIFFLDIMLNFRTSFINEHDREVFDSRMIWKQYIISGELFWDLVITIPFDFIVYGAGESGDKYCLLRCLKMIRIWRFSKVQLFVRAKEKVKLMYRLISLLIILLLIVHVMACFWFMIVDDDKVWVPPTDYLYMGYTDLYTTTVGKQYWFCFYHVLFLLVGIDIGGRGLTVYATVDVLYAAGAIVCAVMFGEIANVMTEMNKKAAIFAEVQDQVYTTMKNMQLPDELQVRIADFLFATYHILEKHEEYEKFIKVLPPSLRNEVNRTIYRPIFERNVLLIHSPSSLLEFILSKMENQFYQPDYPVVTQYSEAEEFYFIADGKCEIEVLDELKAAHKIRILGGGDHFGEIALLYNTERTATVKTTTYANLAALTKESFHDMIKNFPEAKEMLLQCASNYMDHWKVFLKTTMTNIPYLRCLSADKFDELIYTLGTKQFAANEYLFNYGERVDEIYVIVEGCVHVTITVKDKELHTIVNQEGKGQWESVKNIESGYKSHYAMVLVLDELKMGSIINSKLGLVGGEMLVSYRAVEPTKVLVLSSKKLDEIANNFTPLKAKLSKVRKNLHIFDSVKQDILTVQIGIDTIKCYRYDPSYSTSTKVLLRWKNQVLKILARKKSISKKGLPNIKSLVEKIKAIMIAEERGMHEIANKIACGDLAADTVKILDILNVDELENPLLTQFASKAKEIHMVFQFLGEQFKYYRERIEAFDKDCNNLQMSINEINSMLDTIIQLST</sequence>
<dbReference type="SUPFAM" id="SSF81324">
    <property type="entry name" value="Voltage-gated potassium channels"/>
    <property type="match status" value="1"/>
</dbReference>
<evidence type="ECO:0000256" key="9">
    <source>
        <dbReference type="SAM" id="Phobius"/>
    </source>
</evidence>
<gene>
    <name evidence="11" type="ORF">BSTOLATCC_MIC38582</name>
</gene>
<evidence type="ECO:0000256" key="5">
    <source>
        <dbReference type="ARBA" id="ARBA00023065"/>
    </source>
</evidence>
<keyword evidence="5" id="KW-0406">Ion transport</keyword>
<organism evidence="11 12">
    <name type="scientific">Blepharisma stoltei</name>
    <dbReference type="NCBI Taxonomy" id="1481888"/>
    <lineage>
        <taxon>Eukaryota</taxon>
        <taxon>Sar</taxon>
        <taxon>Alveolata</taxon>
        <taxon>Ciliophora</taxon>
        <taxon>Postciliodesmatophora</taxon>
        <taxon>Heterotrichea</taxon>
        <taxon>Heterotrichida</taxon>
        <taxon>Blepharismidae</taxon>
        <taxon>Blepharisma</taxon>
    </lineage>
</organism>
<feature type="transmembrane region" description="Helical" evidence="9">
    <location>
        <begin position="93"/>
        <end position="116"/>
    </location>
</feature>
<protein>
    <recommendedName>
        <fullName evidence="10">Cyclic nucleotide-binding domain-containing protein</fullName>
    </recommendedName>
</protein>
<dbReference type="GO" id="GO:0016020">
    <property type="term" value="C:membrane"/>
    <property type="evidence" value="ECO:0007669"/>
    <property type="project" value="UniProtKB-SubCell"/>
</dbReference>
<keyword evidence="12" id="KW-1185">Reference proteome</keyword>
<evidence type="ECO:0000259" key="10">
    <source>
        <dbReference type="PROSITE" id="PS50042"/>
    </source>
</evidence>